<dbReference type="Pfam" id="PF21857">
    <property type="entry name" value="DUF6913"/>
    <property type="match status" value="1"/>
</dbReference>
<dbReference type="InterPro" id="IPR054207">
    <property type="entry name" value="DUF6913"/>
</dbReference>
<name>A0ABS6W016_9FLAO</name>
<protein>
    <submittedName>
        <fullName evidence="1">Uncharacterized protein</fullName>
    </submittedName>
</protein>
<accession>A0ABS6W016</accession>
<gene>
    <name evidence="1" type="ORF">KW502_05210</name>
</gene>
<evidence type="ECO:0000313" key="2">
    <source>
        <dbReference type="Proteomes" id="UP000719267"/>
    </source>
</evidence>
<dbReference type="Proteomes" id="UP000719267">
    <property type="component" value="Unassembled WGS sequence"/>
</dbReference>
<evidence type="ECO:0000313" key="1">
    <source>
        <dbReference type="EMBL" id="MBW2961193.1"/>
    </source>
</evidence>
<proteinExistence type="predicted"/>
<sequence length="165" mass="19091">MFQKLKIKSAKKYIENCVYGHRPKAVNNIEKLGVIVDENILNKISFEKLKSSFLQIGEQVEIILFSEKDSEDLKSFKKRDLGWKGVFKQTTEARRFQQNHFDVLINYFEETKPELILLGASTSANLKVGLAQQDKKLNDLQINVDALEVNLFLKELKKYIAIINK</sequence>
<dbReference type="EMBL" id="JAHWDF010000004">
    <property type="protein sequence ID" value="MBW2961193.1"/>
    <property type="molecule type" value="Genomic_DNA"/>
</dbReference>
<reference evidence="1 2" key="1">
    <citation type="submission" date="2021-07" db="EMBL/GenBank/DDBJ databases">
        <title>Mesonia aestuariivivens sp. nov., isolated from a tidal flat.</title>
        <authorList>
            <person name="Kim Y.-O."/>
            <person name="Yoon J.-H."/>
        </authorList>
    </citation>
    <scope>NUCLEOTIDE SEQUENCE [LARGE SCALE GENOMIC DNA]</scope>
    <source>
        <strain evidence="1 2">JHPTF-M18</strain>
    </source>
</reference>
<dbReference type="RefSeq" id="WP_219039475.1">
    <property type="nucleotide sequence ID" value="NZ_JAHWDF010000004.1"/>
</dbReference>
<comment type="caution">
    <text evidence="1">The sequence shown here is derived from an EMBL/GenBank/DDBJ whole genome shotgun (WGS) entry which is preliminary data.</text>
</comment>
<organism evidence="1 2">
    <name type="scientific">Mesonia aestuariivivens</name>
    <dbReference type="NCBI Taxonomy" id="2796128"/>
    <lineage>
        <taxon>Bacteria</taxon>
        <taxon>Pseudomonadati</taxon>
        <taxon>Bacteroidota</taxon>
        <taxon>Flavobacteriia</taxon>
        <taxon>Flavobacteriales</taxon>
        <taxon>Flavobacteriaceae</taxon>
        <taxon>Mesonia</taxon>
    </lineage>
</organism>
<keyword evidence="2" id="KW-1185">Reference proteome</keyword>